<dbReference type="SUPFAM" id="SSF52540">
    <property type="entry name" value="P-loop containing nucleoside triphosphate hydrolases"/>
    <property type="match status" value="1"/>
</dbReference>
<sequence>MGGGGEDFGALLRQLRLNVFLTLEGLAEASGVSVRGIGDLERGRRAAPQRRTVAALADGLRLDAEQRDRLLAAARAGRVDQPTPVSVRTFPRDVDDFVGRRGELVSLTTLAAGLKGGGAGTTAPSSSGPGPVVMIVSGPPGMGKTALVLHAAQELAKSFPDGQMMLDVRGMDESPPSPAELMLGVLKAFHVADSDLMKAGPHGHAALYQDLLADRRCLLIFDNARDEAQVRQLLPARGRAMVLVTSRRVLTGLRNVHRIGLGELAPDEAIAFLAGMIGEERAARESSALSQVARQCGYLPLALRMAGSWLATRTGWSVQRLADRLAVDGRRLEALVAGDRKVSVAFDLSYQQLTPDAARLFRRLSLVPGPDAGSACAAQLLGQDLPSAEDILDELVETGLLGTHGDRFRLHDLLRLYAGGRLATEEGPERVEQLRTDLYRWLLETTIVAGRWFEPDHGAPPVDWHGLVDLSSADLARQWLQSQGINWLAALGAMADAGEHALVVEVAESLHWFSDQWIFWGHWTEVFSLAARSAQALGDDVLRATQLNYHAWTLIVCEGSPEDSLPVAREALSAAERGKDSRQQAWAYYYLGWAQRVREFHEEAAEYYSRAIPLFASVGDLHGSLQARHGFAHNLLLQGEGAAALHAFQRILTFLDESGELIEPYIAETSRIGVTSGMGRSLGLLDQWDEAVAYVRDAVSLSDGLGNLPVKSLHLLHLGDVLLSAGRADEAREAFRTCLALGGDADPHVLADAHRRLDRLDDAT</sequence>
<proteinExistence type="predicted"/>
<evidence type="ECO:0000259" key="1">
    <source>
        <dbReference type="PROSITE" id="PS50943"/>
    </source>
</evidence>
<dbReference type="InterPro" id="IPR027417">
    <property type="entry name" value="P-loop_NTPase"/>
</dbReference>
<dbReference type="RefSeq" id="WP_306972425.1">
    <property type="nucleotide sequence ID" value="NZ_JAUSZV010000005.1"/>
</dbReference>
<reference evidence="2" key="1">
    <citation type="submission" date="2023-07" db="EMBL/GenBank/DDBJ databases">
        <title>Comparative genomics of wheat-associated soil bacteria to identify genetic determinants of phenazine resistance.</title>
        <authorList>
            <person name="Mouncey N."/>
        </authorList>
    </citation>
    <scope>NUCLEOTIDE SEQUENCE</scope>
    <source>
        <strain evidence="2">V4I22</strain>
    </source>
</reference>
<evidence type="ECO:0000313" key="3">
    <source>
        <dbReference type="Proteomes" id="UP001234216"/>
    </source>
</evidence>
<dbReference type="GO" id="GO:0043531">
    <property type="term" value="F:ADP binding"/>
    <property type="evidence" value="ECO:0007669"/>
    <property type="project" value="InterPro"/>
</dbReference>
<dbReference type="Gene3D" id="3.40.50.300">
    <property type="entry name" value="P-loop containing nucleotide triphosphate hydrolases"/>
    <property type="match status" value="1"/>
</dbReference>
<feature type="domain" description="HTH cro/C1-type" evidence="1">
    <location>
        <begin position="12"/>
        <end position="67"/>
    </location>
</feature>
<dbReference type="Gene3D" id="1.10.260.40">
    <property type="entry name" value="lambda repressor-like DNA-binding domains"/>
    <property type="match status" value="1"/>
</dbReference>
<dbReference type="PANTHER" id="PTHR47691:SF3">
    <property type="entry name" value="HTH-TYPE TRANSCRIPTIONAL REGULATOR RV0890C-RELATED"/>
    <property type="match status" value="1"/>
</dbReference>
<dbReference type="SUPFAM" id="SSF48452">
    <property type="entry name" value="TPR-like"/>
    <property type="match status" value="1"/>
</dbReference>
<dbReference type="GO" id="GO:0003677">
    <property type="term" value="F:DNA binding"/>
    <property type="evidence" value="ECO:0007669"/>
    <property type="project" value="InterPro"/>
</dbReference>
<dbReference type="AlphaFoldDB" id="A0AAW8F524"/>
<dbReference type="PRINTS" id="PR00364">
    <property type="entry name" value="DISEASERSIST"/>
</dbReference>
<dbReference type="InterPro" id="IPR019734">
    <property type="entry name" value="TPR_rpt"/>
</dbReference>
<dbReference type="InterPro" id="IPR002182">
    <property type="entry name" value="NB-ARC"/>
</dbReference>
<dbReference type="Pfam" id="PF00931">
    <property type="entry name" value="NB-ARC"/>
    <property type="match status" value="1"/>
</dbReference>
<dbReference type="InterPro" id="IPR010982">
    <property type="entry name" value="Lambda_DNA-bd_dom_sf"/>
</dbReference>
<protein>
    <submittedName>
        <fullName evidence="2">Tetratricopeptide (TPR) repeat protein/transcriptional regulator with XRE-family HTH domain/DNA polymerase III delta prime subunit</fullName>
    </submittedName>
</protein>
<dbReference type="SMART" id="SM00028">
    <property type="entry name" value="TPR"/>
    <property type="match status" value="4"/>
</dbReference>
<dbReference type="PROSITE" id="PS50943">
    <property type="entry name" value="HTH_CROC1"/>
    <property type="match status" value="1"/>
</dbReference>
<dbReference type="Proteomes" id="UP001234216">
    <property type="component" value="Unassembled WGS sequence"/>
</dbReference>
<dbReference type="Gene3D" id="1.25.40.10">
    <property type="entry name" value="Tetratricopeptide repeat domain"/>
    <property type="match status" value="2"/>
</dbReference>
<evidence type="ECO:0000313" key="2">
    <source>
        <dbReference type="EMBL" id="MDQ0904918.1"/>
    </source>
</evidence>
<dbReference type="CDD" id="cd00093">
    <property type="entry name" value="HTH_XRE"/>
    <property type="match status" value="1"/>
</dbReference>
<dbReference type="SMART" id="SM00530">
    <property type="entry name" value="HTH_XRE"/>
    <property type="match status" value="1"/>
</dbReference>
<comment type="caution">
    <text evidence="2">The sequence shown here is derived from an EMBL/GenBank/DDBJ whole genome shotgun (WGS) entry which is preliminary data.</text>
</comment>
<dbReference type="Pfam" id="PF13560">
    <property type="entry name" value="HTH_31"/>
    <property type="match status" value="1"/>
</dbReference>
<dbReference type="PANTHER" id="PTHR47691">
    <property type="entry name" value="REGULATOR-RELATED"/>
    <property type="match status" value="1"/>
</dbReference>
<accession>A0AAW8F524</accession>
<gene>
    <name evidence="2" type="ORF">QFZ22_000903</name>
</gene>
<name>A0AAW8F524_9ACTN</name>
<dbReference type="InterPro" id="IPR001387">
    <property type="entry name" value="Cro/C1-type_HTH"/>
</dbReference>
<dbReference type="InterPro" id="IPR011990">
    <property type="entry name" value="TPR-like_helical_dom_sf"/>
</dbReference>
<dbReference type="SUPFAM" id="SSF47413">
    <property type="entry name" value="lambda repressor-like DNA-binding domains"/>
    <property type="match status" value="1"/>
</dbReference>
<dbReference type="EMBL" id="JAUSZV010000005">
    <property type="protein sequence ID" value="MDQ0904918.1"/>
    <property type="molecule type" value="Genomic_DNA"/>
</dbReference>
<organism evidence="2 3">
    <name type="scientific">Streptomyces canus</name>
    <dbReference type="NCBI Taxonomy" id="58343"/>
    <lineage>
        <taxon>Bacteria</taxon>
        <taxon>Bacillati</taxon>
        <taxon>Actinomycetota</taxon>
        <taxon>Actinomycetes</taxon>
        <taxon>Kitasatosporales</taxon>
        <taxon>Streptomycetaceae</taxon>
        <taxon>Streptomyces</taxon>
        <taxon>Streptomyces aurantiacus group</taxon>
    </lineage>
</organism>